<evidence type="ECO:0000256" key="3">
    <source>
        <dbReference type="ARBA" id="ARBA00022525"/>
    </source>
</evidence>
<dbReference type="GO" id="GO:0003735">
    <property type="term" value="F:structural constituent of ribosome"/>
    <property type="evidence" value="ECO:0007669"/>
    <property type="project" value="InterPro"/>
</dbReference>
<evidence type="ECO:0000256" key="5">
    <source>
        <dbReference type="ARBA" id="ARBA00022670"/>
    </source>
</evidence>
<evidence type="ECO:0000256" key="9">
    <source>
        <dbReference type="ARBA" id="ARBA00055847"/>
    </source>
</evidence>
<dbReference type="FunFam" id="3.40.50.1820:FF:000075">
    <property type="entry name" value="Carboxypeptidase"/>
    <property type="match status" value="1"/>
</dbReference>
<feature type="domain" description="Small ribosomal subunit protein mS35 mitochondrial conserved" evidence="12">
    <location>
        <begin position="182"/>
        <end position="248"/>
    </location>
</feature>
<gene>
    <name evidence="13" type="ORF">RDWZM_005882</name>
</gene>
<evidence type="ECO:0000256" key="4">
    <source>
        <dbReference type="ARBA" id="ARBA00022645"/>
    </source>
</evidence>
<evidence type="ECO:0000256" key="11">
    <source>
        <dbReference type="ARBA" id="ARBA00077736"/>
    </source>
</evidence>
<dbReference type="GO" id="GO:0006508">
    <property type="term" value="P:proteolysis"/>
    <property type="evidence" value="ECO:0007669"/>
    <property type="project" value="UniProtKB-KW"/>
</dbReference>
<evidence type="ECO:0000256" key="10">
    <source>
        <dbReference type="ARBA" id="ARBA00070242"/>
    </source>
</evidence>
<reference evidence="13" key="1">
    <citation type="submission" date="2022-12" db="EMBL/GenBank/DDBJ databases">
        <title>Genome assemblies of Blomia tropicalis.</title>
        <authorList>
            <person name="Cui Y."/>
        </authorList>
    </citation>
    <scope>NUCLEOTIDE SEQUENCE</scope>
    <source>
        <tissue evidence="13">Adult mites</tissue>
    </source>
</reference>
<evidence type="ECO:0000256" key="6">
    <source>
        <dbReference type="ARBA" id="ARBA00022729"/>
    </source>
</evidence>
<dbReference type="PROSITE" id="PS00131">
    <property type="entry name" value="CARBOXYPEPT_SER_SER"/>
    <property type="match status" value="1"/>
</dbReference>
<dbReference type="SUPFAM" id="SSF53474">
    <property type="entry name" value="alpha/beta-Hydrolases"/>
    <property type="match status" value="1"/>
</dbReference>
<dbReference type="PANTHER" id="PTHR13490:SF0">
    <property type="entry name" value="SMALL RIBOSOMAL SUBUNIT PROTEIN MS35"/>
    <property type="match status" value="1"/>
</dbReference>
<evidence type="ECO:0000313" key="13">
    <source>
        <dbReference type="EMBL" id="KAJ6220070.1"/>
    </source>
</evidence>
<protein>
    <recommendedName>
        <fullName evidence="10">Retinoid-inducible serine carboxypeptidase</fullName>
    </recommendedName>
    <alternativeName>
        <fullName evidence="11">Serine carboxypeptidase 1</fullName>
    </alternativeName>
</protein>
<dbReference type="InterPro" id="IPR019349">
    <property type="entry name" value="Ribosomal_mS35_mit"/>
</dbReference>
<organism evidence="13 14">
    <name type="scientific">Blomia tropicalis</name>
    <name type="common">Mite</name>
    <dbReference type="NCBI Taxonomy" id="40697"/>
    <lineage>
        <taxon>Eukaryota</taxon>
        <taxon>Metazoa</taxon>
        <taxon>Ecdysozoa</taxon>
        <taxon>Arthropoda</taxon>
        <taxon>Chelicerata</taxon>
        <taxon>Arachnida</taxon>
        <taxon>Acari</taxon>
        <taxon>Acariformes</taxon>
        <taxon>Sarcoptiformes</taxon>
        <taxon>Astigmata</taxon>
        <taxon>Glycyphagoidea</taxon>
        <taxon>Echimyopodidae</taxon>
        <taxon>Blomia</taxon>
    </lineage>
</organism>
<dbReference type="InterPro" id="IPR001563">
    <property type="entry name" value="Peptidase_S10"/>
</dbReference>
<keyword evidence="7" id="KW-0378">Hydrolase</keyword>
<dbReference type="InterPro" id="IPR029058">
    <property type="entry name" value="AB_hydrolase_fold"/>
</dbReference>
<dbReference type="InterPro" id="IPR039848">
    <property type="entry name" value="Ribosomal_mS35_mt"/>
</dbReference>
<dbReference type="InterPro" id="IPR018202">
    <property type="entry name" value="Ser_caboxypep_ser_AS"/>
</dbReference>
<sequence>MIKLNFTLKPSPVKYSIIYRTLSIQTEQDISLNVSDNNKRQFPVLNILPYNTTKKEQKTYFKHDIISPRYKRMAINQDWGSVWPAARTFHPSSVPLPIHMSYIDDNKMDPPIGKYNNPELLKIPNFLHLTPPVVKRQCEALRKFCTKWPKELETDEDCERHFPITIVTKEFAFSGPSLRWPEYRTVELNIKLADLKLDEHGVDKMKRLLRDRYNPDTDMITIRADSCPLRKQNYDYAQYLLTALYFESLKIEPWEADKEYSDWEKYYWEKSMSRQSISDYLRNVDPTKYDNEESILQDNNVKQYANAVSDLCNNPESGQTLDNYKNTTVTNANEYDYDTLTRSGYATVRQDAYMFWWLYHAQSLTSNGFVRKTDSDKYPLIIWLQGGPGASSTGFGNFEEIGPLDSNRNVRKDTWAQHANLLFIDNPVGTGFSYVTSDDAYATDNNIIGEDLVILLKHFFKSNPKLQNSPLYIFSESYGGKMAVSFTIHLWKAIQTNQIQCNFKGIALGDSWISPYDSVASWPSYLKAFSLVDEHEYNKLNRKVEYIHKLLEHKQFYDATQSWGDLENEILEYTFNVDFYNVLKRNYPTNMKSIYAKLSAGKKLCSNKTTEQMYLRRMEHYRTESLYTYMNTYIHNKLKIPSDVTWKESSSYVFGELASDFMRPVVDDVSFILQNLPIQVNVISGQLDLIVNVLGTEAWVNRLQFKDAEHYKQSQKKPLKISNGHIVGFQKSYGKLSFYWIFNAGHMIPSDQSAAGLKMLHSIINPN</sequence>
<dbReference type="GO" id="GO:0032543">
    <property type="term" value="P:mitochondrial translation"/>
    <property type="evidence" value="ECO:0007669"/>
    <property type="project" value="InterPro"/>
</dbReference>
<keyword evidence="6" id="KW-0732">Signal</keyword>
<accession>A0A9Q0MAD5</accession>
<keyword evidence="3" id="KW-0964">Secreted</keyword>
<name>A0A9Q0MAD5_BLOTA</name>
<evidence type="ECO:0000256" key="2">
    <source>
        <dbReference type="ARBA" id="ARBA00009431"/>
    </source>
</evidence>
<evidence type="ECO:0000256" key="7">
    <source>
        <dbReference type="ARBA" id="ARBA00022801"/>
    </source>
</evidence>
<dbReference type="PRINTS" id="PR00724">
    <property type="entry name" value="CRBOXYPTASEC"/>
</dbReference>
<dbReference type="PANTHER" id="PTHR13490">
    <property type="entry name" value="MITOCHONDRIAL 28S RIBOSOMAL PROTEIN S28"/>
    <property type="match status" value="1"/>
</dbReference>
<evidence type="ECO:0000313" key="14">
    <source>
        <dbReference type="Proteomes" id="UP001142055"/>
    </source>
</evidence>
<evidence type="ECO:0000256" key="8">
    <source>
        <dbReference type="ARBA" id="ARBA00023180"/>
    </source>
</evidence>
<dbReference type="Proteomes" id="UP001142055">
    <property type="component" value="Chromosome 2"/>
</dbReference>
<keyword evidence="8" id="KW-0325">Glycoprotein</keyword>
<keyword evidence="5" id="KW-0645">Protease</keyword>
<dbReference type="EMBL" id="JAPWDV010000002">
    <property type="protein sequence ID" value="KAJ6220070.1"/>
    <property type="molecule type" value="Genomic_DNA"/>
</dbReference>
<dbReference type="Gene3D" id="3.40.50.1820">
    <property type="entry name" value="alpha/beta hydrolase"/>
    <property type="match status" value="1"/>
</dbReference>
<dbReference type="GO" id="GO:0005763">
    <property type="term" value="C:mitochondrial small ribosomal subunit"/>
    <property type="evidence" value="ECO:0007669"/>
    <property type="project" value="TreeGrafter"/>
</dbReference>
<comment type="subcellular location">
    <subcellularLocation>
        <location evidence="1">Secreted</location>
    </subcellularLocation>
</comment>
<proteinExistence type="inferred from homology"/>
<evidence type="ECO:0000256" key="1">
    <source>
        <dbReference type="ARBA" id="ARBA00004613"/>
    </source>
</evidence>
<keyword evidence="14" id="KW-1185">Reference proteome</keyword>
<keyword evidence="4" id="KW-0121">Carboxypeptidase</keyword>
<comment type="caution">
    <text evidence="13">The sequence shown here is derived from an EMBL/GenBank/DDBJ whole genome shotgun (WGS) entry which is preliminary data.</text>
</comment>
<evidence type="ECO:0000259" key="12">
    <source>
        <dbReference type="Pfam" id="PF10213"/>
    </source>
</evidence>
<dbReference type="Pfam" id="PF00450">
    <property type="entry name" value="Peptidase_S10"/>
    <property type="match status" value="1"/>
</dbReference>
<dbReference type="GO" id="GO:0005576">
    <property type="term" value="C:extracellular region"/>
    <property type="evidence" value="ECO:0007669"/>
    <property type="project" value="UniProtKB-SubCell"/>
</dbReference>
<dbReference type="GO" id="GO:0004185">
    <property type="term" value="F:serine-type carboxypeptidase activity"/>
    <property type="evidence" value="ECO:0007669"/>
    <property type="project" value="InterPro"/>
</dbReference>
<dbReference type="Pfam" id="PF10213">
    <property type="entry name" value="MRP-S28"/>
    <property type="match status" value="1"/>
</dbReference>
<dbReference type="AlphaFoldDB" id="A0A9Q0MAD5"/>
<comment type="function">
    <text evidence="9">May be involved in vascular wall and kidney homeostasis.</text>
</comment>
<comment type="similarity">
    <text evidence="2">Belongs to the peptidase S10 family.</text>
</comment>